<dbReference type="SMART" id="SM00849">
    <property type="entry name" value="Lactamase_B"/>
    <property type="match status" value="1"/>
</dbReference>
<dbReference type="OrthoDB" id="9800940at2"/>
<dbReference type="AlphaFoldDB" id="A0A1H6XVS5"/>
<reference evidence="3" key="1">
    <citation type="submission" date="2016-10" db="EMBL/GenBank/DDBJ databases">
        <authorList>
            <person name="Varghese N."/>
        </authorList>
    </citation>
    <scope>NUCLEOTIDE SEQUENCE [LARGE SCALE GENOMIC DNA]</scope>
    <source>
        <strain evidence="3">DSM 24868</strain>
    </source>
</reference>
<dbReference type="STRING" id="1043493.SAMN05421637_1388"/>
<dbReference type="InterPro" id="IPR036866">
    <property type="entry name" value="RibonucZ/Hydroxyglut_hydro"/>
</dbReference>
<sequence length="261" mass="26811">MRLTIVGCAGSTAGPDTPASCYLVEADDADGRTWRIVLDLGSGAIGPLQRYCDPARVDAVVVSHGHPDHCADLAALSVLRRYGPAADDDLPPLPLYGPEGLDQRIVQIAGSEDLTAVATYDFTAVGDGDTAAIGPFSLTFGRAWHPVPAVAMRISGPSAIAEGAATLVFTGDTDRCDEVLGLARGCDVLLAEAGWGHSRVNAEGIHMNGTQAGTLARDAGAAELIVTHIASWVDPGGTLELASVAYGAPVTHAVPGETHVL</sequence>
<proteinExistence type="predicted"/>
<accession>A0A1H6XVS5</accession>
<dbReference type="eggNOG" id="COG1234">
    <property type="taxonomic scope" value="Bacteria"/>
</dbReference>
<dbReference type="EMBL" id="FNZI01000003">
    <property type="protein sequence ID" value="SEJ31714.1"/>
    <property type="molecule type" value="Genomic_DNA"/>
</dbReference>
<dbReference type="Gene3D" id="3.60.15.10">
    <property type="entry name" value="Ribonuclease Z/Hydroxyacylglutathione hydrolase-like"/>
    <property type="match status" value="1"/>
</dbReference>
<protein>
    <submittedName>
        <fullName evidence="2">Ribonuclease BN, tRNA processing enzyme</fullName>
    </submittedName>
</protein>
<evidence type="ECO:0000313" key="3">
    <source>
        <dbReference type="Proteomes" id="UP000183315"/>
    </source>
</evidence>
<dbReference type="GO" id="GO:0042781">
    <property type="term" value="F:3'-tRNA processing endoribonuclease activity"/>
    <property type="evidence" value="ECO:0007669"/>
    <property type="project" value="TreeGrafter"/>
</dbReference>
<feature type="domain" description="Metallo-beta-lactamase" evidence="1">
    <location>
        <begin position="18"/>
        <end position="228"/>
    </location>
</feature>
<dbReference type="Pfam" id="PF12706">
    <property type="entry name" value="Lactamase_B_2"/>
    <property type="match status" value="1"/>
</dbReference>
<dbReference type="InterPro" id="IPR001279">
    <property type="entry name" value="Metallo-B-lactamas"/>
</dbReference>
<keyword evidence="3" id="KW-1185">Reference proteome</keyword>
<evidence type="ECO:0000313" key="2">
    <source>
        <dbReference type="EMBL" id="SEJ31714.1"/>
    </source>
</evidence>
<dbReference type="RefSeq" id="WP_042214938.1">
    <property type="nucleotide sequence ID" value="NZ_BBLU01000008.1"/>
</dbReference>
<dbReference type="PANTHER" id="PTHR46018:SF4">
    <property type="entry name" value="METALLO-HYDROLASE YHFI-RELATED"/>
    <property type="match status" value="1"/>
</dbReference>
<dbReference type="Proteomes" id="UP000183315">
    <property type="component" value="Unassembled WGS sequence"/>
</dbReference>
<dbReference type="CDD" id="cd07716">
    <property type="entry name" value="RNaseZ_short-form-like_MBL-fold"/>
    <property type="match status" value="1"/>
</dbReference>
<name>A0A1H6XVS5_9MICO</name>
<evidence type="ECO:0000259" key="1">
    <source>
        <dbReference type="SMART" id="SM00849"/>
    </source>
</evidence>
<organism evidence="2 3">
    <name type="scientific">Demequina mangrovi</name>
    <dbReference type="NCBI Taxonomy" id="1043493"/>
    <lineage>
        <taxon>Bacteria</taxon>
        <taxon>Bacillati</taxon>
        <taxon>Actinomycetota</taxon>
        <taxon>Actinomycetes</taxon>
        <taxon>Micrococcales</taxon>
        <taxon>Demequinaceae</taxon>
        <taxon>Demequina</taxon>
    </lineage>
</organism>
<dbReference type="SUPFAM" id="SSF56281">
    <property type="entry name" value="Metallo-hydrolase/oxidoreductase"/>
    <property type="match status" value="1"/>
</dbReference>
<dbReference type="PANTHER" id="PTHR46018">
    <property type="entry name" value="ZINC PHOSPHODIESTERASE ELAC PROTEIN 1"/>
    <property type="match status" value="1"/>
</dbReference>
<gene>
    <name evidence="2" type="ORF">SAMN05421637_1388</name>
</gene>